<dbReference type="PIRSF" id="PIRSF006487">
    <property type="entry name" value="GcvT"/>
    <property type="match status" value="1"/>
</dbReference>
<name>A0A258HRF3_9CAUL</name>
<evidence type="ECO:0000259" key="2">
    <source>
        <dbReference type="Pfam" id="PF25455"/>
    </source>
</evidence>
<dbReference type="EMBL" id="NCEQ01000001">
    <property type="protein sequence ID" value="OYX58932.1"/>
    <property type="molecule type" value="Genomic_DNA"/>
</dbReference>
<dbReference type="InterPro" id="IPR017703">
    <property type="entry name" value="YgfZ/GCV_T_CS"/>
</dbReference>
<evidence type="ECO:0000313" key="4">
    <source>
        <dbReference type="Proteomes" id="UP000216147"/>
    </source>
</evidence>
<protein>
    <submittedName>
        <fullName evidence="3">Glycine cleavage system protein T</fullName>
    </submittedName>
</protein>
<gene>
    <name evidence="3" type="ORF">B7Y86_00410</name>
</gene>
<dbReference type="Gene3D" id="3.30.1360.120">
    <property type="entry name" value="Probable tRNA modification gtpase trme, domain 1"/>
    <property type="match status" value="2"/>
</dbReference>
<comment type="caution">
    <text evidence="3">The sequence shown here is derived from an EMBL/GenBank/DDBJ whole genome shotgun (WGS) entry which is preliminary data.</text>
</comment>
<dbReference type="AlphaFoldDB" id="A0A258HRF3"/>
<evidence type="ECO:0000256" key="1">
    <source>
        <dbReference type="ARBA" id="ARBA00022946"/>
    </source>
</evidence>
<accession>A0A258HRF3</accession>
<dbReference type="InterPro" id="IPR045179">
    <property type="entry name" value="YgfZ/GcvT"/>
</dbReference>
<reference evidence="3 4" key="1">
    <citation type="submission" date="2017-03" db="EMBL/GenBank/DDBJ databases">
        <title>Lifting the veil on microbial sulfur biogeochemistry in mining wastewaters.</title>
        <authorList>
            <person name="Kantor R.S."/>
            <person name="Colenbrander Nelson T."/>
            <person name="Marshall S."/>
            <person name="Bennett D."/>
            <person name="Apte S."/>
            <person name="Camacho D."/>
            <person name="Thomas B.C."/>
            <person name="Warren L.A."/>
            <person name="Banfield J.F."/>
        </authorList>
    </citation>
    <scope>NUCLEOTIDE SEQUENCE [LARGE SCALE GENOMIC DNA]</scope>
    <source>
        <strain evidence="3">32-68-21</strain>
    </source>
</reference>
<dbReference type="NCBIfam" id="TIGR03317">
    <property type="entry name" value="ygfZ_signature"/>
    <property type="match status" value="1"/>
</dbReference>
<dbReference type="InterPro" id="IPR057460">
    <property type="entry name" value="CAF17_C"/>
</dbReference>
<sequence>MTDRIARLDSRALVKVSGPDAKPFLHSLLTQDVETLEPGALRFGAMLSPPGRLLFDLFLWGDEHGVVLDVAADRRDALIQRLSIYRLRAKVEVAADKRPVSVSWPGVAGGFTADPRTAGLGGRAIGEHGANASEDDWQAHRLAVGVPDPARDVDDGTYPIEANFDLLNGIDFAKGCFVGQETTSRMKRRGAIKKRMLPIVFEGPAPAPGTEVLNGELRAGEVMTGRDGGAVALLRLDRIDGELTVDGRAVTARRPEWMADG</sequence>
<dbReference type="PANTHER" id="PTHR22602:SF0">
    <property type="entry name" value="TRANSFERASE CAF17, MITOCHONDRIAL-RELATED"/>
    <property type="match status" value="1"/>
</dbReference>
<dbReference type="Pfam" id="PF25455">
    <property type="entry name" value="Beta-barrel_CAF17_C"/>
    <property type="match status" value="1"/>
</dbReference>
<dbReference type="Proteomes" id="UP000216147">
    <property type="component" value="Unassembled WGS sequence"/>
</dbReference>
<dbReference type="SUPFAM" id="SSF103025">
    <property type="entry name" value="Folate-binding domain"/>
    <property type="match status" value="1"/>
</dbReference>
<dbReference type="GO" id="GO:0016226">
    <property type="term" value="P:iron-sulfur cluster assembly"/>
    <property type="evidence" value="ECO:0007669"/>
    <property type="project" value="TreeGrafter"/>
</dbReference>
<feature type="domain" description="CAF17 C-terminal" evidence="2">
    <location>
        <begin position="193"/>
        <end position="259"/>
    </location>
</feature>
<keyword evidence="1" id="KW-0809">Transit peptide</keyword>
<dbReference type="PANTHER" id="PTHR22602">
    <property type="entry name" value="TRANSFERASE CAF17, MITOCHONDRIAL-RELATED"/>
    <property type="match status" value="1"/>
</dbReference>
<dbReference type="InterPro" id="IPR027266">
    <property type="entry name" value="TrmE/GcvT-like"/>
</dbReference>
<proteinExistence type="predicted"/>
<organism evidence="3 4">
    <name type="scientific">Brevundimonas subvibrioides</name>
    <dbReference type="NCBI Taxonomy" id="74313"/>
    <lineage>
        <taxon>Bacteria</taxon>
        <taxon>Pseudomonadati</taxon>
        <taxon>Pseudomonadota</taxon>
        <taxon>Alphaproteobacteria</taxon>
        <taxon>Caulobacterales</taxon>
        <taxon>Caulobacteraceae</taxon>
        <taxon>Brevundimonas</taxon>
    </lineage>
</organism>
<evidence type="ECO:0000313" key="3">
    <source>
        <dbReference type="EMBL" id="OYX58932.1"/>
    </source>
</evidence>